<dbReference type="EMBL" id="JAPCKI010000011">
    <property type="protein sequence ID" value="MDD2179247.1"/>
    <property type="molecule type" value="Genomic_DNA"/>
</dbReference>
<dbReference type="Proteomes" id="UP001148932">
    <property type="component" value="Unassembled WGS sequence"/>
</dbReference>
<sequence>MFKPIDALPAAEQPATLFIEVEGRTVAARAGQTLATALLGAGVVPFRRTAVSSAPRAPLCLMGVCFDCLVEVDGAQNVQSCMVEVRQGMQVRLPTGARRVDTTVSDTAGGAA</sequence>
<dbReference type="SUPFAM" id="SSF54292">
    <property type="entry name" value="2Fe-2S ferredoxin-like"/>
    <property type="match status" value="1"/>
</dbReference>
<keyword evidence="1" id="KW-0560">Oxidoreductase</keyword>
<organism evidence="2 3">
    <name type="scientific">Acidovorax benzenivorans</name>
    <dbReference type="NCBI Taxonomy" id="2987520"/>
    <lineage>
        <taxon>Bacteria</taxon>
        <taxon>Pseudomonadati</taxon>
        <taxon>Pseudomonadota</taxon>
        <taxon>Betaproteobacteria</taxon>
        <taxon>Burkholderiales</taxon>
        <taxon>Comamonadaceae</taxon>
        <taxon>Acidovorax</taxon>
    </lineage>
</organism>
<gene>
    <name evidence="2" type="ORF">OIN59_17555</name>
</gene>
<dbReference type="InterPro" id="IPR036010">
    <property type="entry name" value="2Fe-2S_ferredoxin-like_sf"/>
</dbReference>
<proteinExistence type="predicted"/>
<evidence type="ECO:0000313" key="2">
    <source>
        <dbReference type="EMBL" id="MDD2179247.1"/>
    </source>
</evidence>
<protein>
    <submittedName>
        <fullName evidence="2">(2Fe-2S)-binding protein</fullName>
    </submittedName>
</protein>
<name>A0ABT5RZX3_9BURK</name>
<comment type="caution">
    <text evidence="2">The sequence shown here is derived from an EMBL/GenBank/DDBJ whole genome shotgun (WGS) entry which is preliminary data.</text>
</comment>
<dbReference type="Gene3D" id="3.10.20.440">
    <property type="entry name" value="2Fe-2S iron-sulphur cluster binding domain, sarcosine oxidase, alpha subunit, N-terminal domain"/>
    <property type="match status" value="1"/>
</dbReference>
<dbReference type="InterPro" id="IPR042204">
    <property type="entry name" value="2Fe-2S-bd_N"/>
</dbReference>
<dbReference type="RefSeq" id="WP_274112355.1">
    <property type="nucleotide sequence ID" value="NZ_JAPCKI010000011.1"/>
</dbReference>
<accession>A0ABT5RZX3</accession>
<evidence type="ECO:0000313" key="3">
    <source>
        <dbReference type="Proteomes" id="UP001148932"/>
    </source>
</evidence>
<keyword evidence="3" id="KW-1185">Reference proteome</keyword>
<reference evidence="2" key="1">
    <citation type="submission" date="2022-10" db="EMBL/GenBank/DDBJ databases">
        <title>Description of microaerobic benzene degrading bacteria.</title>
        <authorList>
            <person name="Bedics A."/>
            <person name="Tancsics A."/>
            <person name="Banerjee S."/>
        </authorList>
    </citation>
    <scope>NUCLEOTIDE SEQUENCE</scope>
    <source>
        <strain evidence="2">D2M1</strain>
    </source>
</reference>
<evidence type="ECO:0000256" key="1">
    <source>
        <dbReference type="ARBA" id="ARBA00023002"/>
    </source>
</evidence>
<dbReference type="Pfam" id="PF13510">
    <property type="entry name" value="Fer2_4"/>
    <property type="match status" value="1"/>
</dbReference>